<proteinExistence type="predicted"/>
<evidence type="ECO:0000256" key="4">
    <source>
        <dbReference type="ARBA" id="ARBA00022777"/>
    </source>
</evidence>
<name>A0A0G4I393_9ALVE</name>
<dbReference type="GO" id="GO:0032958">
    <property type="term" value="P:inositol phosphate biosynthetic process"/>
    <property type="evidence" value="ECO:0007669"/>
    <property type="project" value="TreeGrafter"/>
</dbReference>
<dbReference type="GO" id="GO:0035299">
    <property type="term" value="F:inositol-1,3,4,5,6-pentakisphosphate 2-kinase activity"/>
    <property type="evidence" value="ECO:0007669"/>
    <property type="project" value="UniProtKB-EC"/>
</dbReference>
<gene>
    <name evidence="7" type="ORF">Cvel_10583</name>
</gene>
<evidence type="ECO:0000256" key="1">
    <source>
        <dbReference type="ARBA" id="ARBA00012023"/>
    </source>
</evidence>
<dbReference type="PANTHER" id="PTHR14456:SF2">
    <property type="entry name" value="INOSITOL-PENTAKISPHOSPHATE 2-KINASE"/>
    <property type="match status" value="1"/>
</dbReference>
<dbReference type="EMBL" id="CDMZ01004938">
    <property type="protein sequence ID" value="CEM51395.1"/>
    <property type="molecule type" value="Genomic_DNA"/>
</dbReference>
<keyword evidence="4 6" id="KW-0418">Kinase</keyword>
<sequence length="465" mass="51369">MPACPEGIEANTSNVADWSYVAEGGLHIVCKYLGKDAKYSGRVLRIPKQENSLWLLKQLFLDNVVLPMLESRHMPDNKNVWLTAEFSQGMDAHVEPSRSAERIKKGRIQTLDQPAYLMEDLLVPCSVQDLATKKVPFFLFSLEIKPKGAAPMARGLPSRFVLQAMLKAEKKKAKEKDHDDQHAAEITGYRPTDLFSGEMSRVSHAVDMLIETPSNNLRTYVGGEVKTPKETEALLKNWVPQMIQAESGFFKDIRAIQCLAAGQQETAEALEAALQTTVGEKWTEATLLPETYEKALSNWMGPGNLREAFLTRTAADRKVPEAPEGELLPTQTEHQKEGGRLVEALKAGKGDAEQAAAVEWLCRYLMGRTFLDLSLMINFVALKGDQDKETVDALQAAKFFEVSGTTIPPEVVSSLGVEGPSSVRLFYRISAVDVDLKPVGKIADWADTYRDCVEIAKKLADGGDA</sequence>
<organism evidence="7">
    <name type="scientific">Chromera velia CCMP2878</name>
    <dbReference type="NCBI Taxonomy" id="1169474"/>
    <lineage>
        <taxon>Eukaryota</taxon>
        <taxon>Sar</taxon>
        <taxon>Alveolata</taxon>
        <taxon>Colpodellida</taxon>
        <taxon>Chromeraceae</taxon>
        <taxon>Chromera</taxon>
    </lineage>
</organism>
<comment type="function">
    <text evidence="6">Phosphorylates Ins(1,3,4,5,6)P5 at position 2 to form Ins(1,2,3,4,5,6)P6 (InsP6 or phytate).</text>
</comment>
<evidence type="ECO:0000313" key="7">
    <source>
        <dbReference type="EMBL" id="CEM51395.1"/>
    </source>
</evidence>
<evidence type="ECO:0000256" key="5">
    <source>
        <dbReference type="ARBA" id="ARBA00022840"/>
    </source>
</evidence>
<comment type="domain">
    <text evidence="6">The EXKPK motif is conserved in inositol-pentakisphosphate 2-kinases of both family 1 and 2.</text>
</comment>
<evidence type="ECO:0000256" key="6">
    <source>
        <dbReference type="RuleBase" id="RU364126"/>
    </source>
</evidence>
<dbReference type="Gene3D" id="3.30.200.110">
    <property type="entry name" value="Inositol-pentakisphosphate 2-kinase, N-lobe"/>
    <property type="match status" value="2"/>
</dbReference>
<dbReference type="PANTHER" id="PTHR14456">
    <property type="entry name" value="INOSITOL POLYPHOSPHATE KINASE 1"/>
    <property type="match status" value="1"/>
</dbReference>
<dbReference type="GO" id="GO:0005524">
    <property type="term" value="F:ATP binding"/>
    <property type="evidence" value="ECO:0007669"/>
    <property type="project" value="UniProtKB-KW"/>
</dbReference>
<dbReference type="VEuPathDB" id="CryptoDB:Cvel_10583"/>
<protein>
    <recommendedName>
        <fullName evidence="1 6">Inositol-pentakisphosphate 2-kinase</fullName>
        <ecNumber evidence="1 6">2.7.1.158</ecNumber>
    </recommendedName>
</protein>
<dbReference type="Pfam" id="PF06090">
    <property type="entry name" value="Ins_P5_2-kin"/>
    <property type="match status" value="1"/>
</dbReference>
<reference evidence="7" key="1">
    <citation type="submission" date="2014-11" db="EMBL/GenBank/DDBJ databases">
        <authorList>
            <person name="Otto D Thomas"/>
            <person name="Naeem Raeece"/>
        </authorList>
    </citation>
    <scope>NUCLEOTIDE SEQUENCE</scope>
</reference>
<dbReference type="InterPro" id="IPR009286">
    <property type="entry name" value="Ins_P5_2-kin"/>
</dbReference>
<dbReference type="InterPro" id="IPR043001">
    <property type="entry name" value="IP5_2-K_N_lobe"/>
</dbReference>
<keyword evidence="2 6" id="KW-0808">Transferase</keyword>
<comment type="catalytic activity">
    <reaction evidence="6">
        <text>1D-myo-inositol 1,3,4,5,6-pentakisphosphate + ATP = 1D-myo-inositol hexakisphosphate + ADP + H(+)</text>
        <dbReference type="Rhea" id="RHEA:20313"/>
        <dbReference type="ChEBI" id="CHEBI:15378"/>
        <dbReference type="ChEBI" id="CHEBI:30616"/>
        <dbReference type="ChEBI" id="CHEBI:57733"/>
        <dbReference type="ChEBI" id="CHEBI:58130"/>
        <dbReference type="ChEBI" id="CHEBI:456216"/>
        <dbReference type="EC" id="2.7.1.158"/>
    </reaction>
</comment>
<keyword evidence="5 6" id="KW-0067">ATP-binding</keyword>
<accession>A0A0G4I393</accession>
<keyword evidence="3 6" id="KW-0547">Nucleotide-binding</keyword>
<dbReference type="GO" id="GO:0005634">
    <property type="term" value="C:nucleus"/>
    <property type="evidence" value="ECO:0007669"/>
    <property type="project" value="TreeGrafter"/>
</dbReference>
<dbReference type="AlphaFoldDB" id="A0A0G4I393"/>
<evidence type="ECO:0000256" key="2">
    <source>
        <dbReference type="ARBA" id="ARBA00022679"/>
    </source>
</evidence>
<evidence type="ECO:0000256" key="3">
    <source>
        <dbReference type="ARBA" id="ARBA00022741"/>
    </source>
</evidence>
<dbReference type="EC" id="2.7.1.158" evidence="1 6"/>